<dbReference type="STRING" id="1244869.H261_08418"/>
<comment type="caution">
    <text evidence="2">The sequence shown here is derived from an EMBL/GenBank/DDBJ whole genome shotgun (WGS) entry which is preliminary data.</text>
</comment>
<evidence type="ECO:0000256" key="1">
    <source>
        <dbReference type="SAM" id="MobiDB-lite"/>
    </source>
</evidence>
<protein>
    <submittedName>
        <fullName evidence="2">Uncharacterized protein</fullName>
    </submittedName>
</protein>
<feature type="region of interest" description="Disordered" evidence="1">
    <location>
        <begin position="98"/>
        <end position="121"/>
    </location>
</feature>
<evidence type="ECO:0000313" key="2">
    <source>
        <dbReference type="EMBL" id="EME70492.1"/>
    </source>
</evidence>
<organism evidence="2 3">
    <name type="scientific">Paramagnetospirillum caucaseum</name>
    <dbReference type="NCBI Taxonomy" id="1244869"/>
    <lineage>
        <taxon>Bacteria</taxon>
        <taxon>Pseudomonadati</taxon>
        <taxon>Pseudomonadota</taxon>
        <taxon>Alphaproteobacteria</taxon>
        <taxon>Rhodospirillales</taxon>
        <taxon>Magnetospirillaceae</taxon>
        <taxon>Paramagnetospirillum</taxon>
    </lineage>
</organism>
<evidence type="ECO:0000313" key="3">
    <source>
        <dbReference type="Proteomes" id="UP000011744"/>
    </source>
</evidence>
<dbReference type="eggNOG" id="ENOG5033RMB">
    <property type="taxonomic scope" value="Bacteria"/>
</dbReference>
<proteinExistence type="predicted"/>
<dbReference type="RefSeq" id="WP_008616421.1">
    <property type="nucleotide sequence ID" value="NZ_AONQ01000017.1"/>
</dbReference>
<keyword evidence="3" id="KW-1185">Reference proteome</keyword>
<reference evidence="2 3" key="1">
    <citation type="journal article" date="2014" name="Genome Announc.">
        <title>Draft Genome Sequence of Magnetospirillum sp. Strain SO-1, a Freshwater Magnetotactic Bacterium Isolated from the Ol'khovka River, Russia.</title>
        <authorList>
            <person name="Grouzdev D.S."/>
            <person name="Dziuba M.V."/>
            <person name="Sukhacheva M.S."/>
            <person name="Mardanov A.V."/>
            <person name="Beletskiy A.V."/>
            <person name="Kuznetsov B.B."/>
            <person name="Skryabin K.G."/>
        </authorList>
    </citation>
    <scope>NUCLEOTIDE SEQUENCE [LARGE SCALE GENOMIC DNA]</scope>
    <source>
        <strain evidence="2 3">SO-1</strain>
    </source>
</reference>
<dbReference type="PATRIC" id="fig|1244869.3.peg.1700"/>
<name>M2ZT09_9PROT</name>
<dbReference type="AlphaFoldDB" id="M2ZT09"/>
<dbReference type="EMBL" id="AONQ01000017">
    <property type="protein sequence ID" value="EME70492.1"/>
    <property type="molecule type" value="Genomic_DNA"/>
</dbReference>
<feature type="compositionally biased region" description="Low complexity" evidence="1">
    <location>
        <begin position="102"/>
        <end position="121"/>
    </location>
</feature>
<gene>
    <name evidence="2" type="ORF">H261_08418</name>
</gene>
<dbReference type="OrthoDB" id="7318774at2"/>
<accession>M2ZT09</accession>
<dbReference type="Proteomes" id="UP000011744">
    <property type="component" value="Unassembled WGS sequence"/>
</dbReference>
<sequence length="548" mass="60658">MNATLPPDQRLLLDDILFRLGKVEDSPGLLRFMAEMLKTLLRRQGDAQFLAVIQDAFAAGLAGLGFPEQKELAAEVIQVVITKRPEIALAWQKIHGQPPRQPAQAAAPAQAPQRRAADLPMEMPPPLPPEADEYVFSHAEAFVAAQLGDALDKRLALMRVPLPAIPSVAWCLDQPFFLFVPDFAAIAKAFITGTILRRCRDGLEKRVLSRIDHEVLTRPDRQAEFWTEARELVWKVVDEALTKLATHHKAAEAKQAAAVRAGGEGKEGFKMVAMPVTRPRSYNILGVEFALGKVTTTKQVKVKVPPPYKLEPDEIEALDLIRQFRNGAAQAGLNLPEAADFQFLRTLLNFNTRLFAQSRDELIGLAAHEDTTSGFLAERLKAADKTFTNFLTDVLVMMMFTRCGDTSFRLAQFHAVCVGSARDKSAMLAKRPFIPAELARRPHELAVQLREALRRRLHMDAVLGSVERLLDCYKVMGRNLFGHELDEARAVVTAFPMVFASDPEAATYTAVAKLVLATITGEQPDRSICLMRVGQAYDRIGRKAAATA</sequence>